<dbReference type="Proteomes" id="UP000176902">
    <property type="component" value="Unassembled WGS sequence"/>
</dbReference>
<dbReference type="AlphaFoldDB" id="A0A1F5JRS6"/>
<feature type="transmembrane region" description="Helical" evidence="5">
    <location>
        <begin position="331"/>
        <end position="356"/>
    </location>
</feature>
<feature type="transmembrane region" description="Helical" evidence="5">
    <location>
        <begin position="255"/>
        <end position="277"/>
    </location>
</feature>
<comment type="caution">
    <text evidence="7">The sequence shown here is derived from an EMBL/GenBank/DDBJ whole genome shotgun (WGS) entry which is preliminary data.</text>
</comment>
<dbReference type="PANTHER" id="PTHR37422">
    <property type="entry name" value="TEICHURONIC ACID BIOSYNTHESIS PROTEIN TUAE"/>
    <property type="match status" value="1"/>
</dbReference>
<sequence>MLSRLENWLLFLTIFLIPTQLGKHFWPQFSFIYSLPVDYLSPTVYLWDILALFLFIIFLLQKKHINQGAINLFYFFILTQSLSLIFSQNIGVGLVRLEQYTAAGLFGVYMASVNFNEVKQLIFRALGLSVIMESVIAILQFSYGKTLGLWILGERSFSISTPGIAKFDFFWYQFLRPYGTFPHPNVLAGFMLTAPVILNLIQDPYRPRINAQRAGVQYGVTILAMIVTLLTVSRVAIIAGFIQSLILISKKWRKFLLYGVLIISPILLTRFSALLYYDSLPFIIREDLLQTSSKIFSHSPIFGVGLNNFIPISAEGIVAGPSRFLQPVHNIFLLALSETGIVGLVGLLVTFGYPILKLRTKNYELKTMLIIWGTILFLGLFDHYFLTLPQGYRLLFLIWGISFSMLEFKNGKSS</sequence>
<accession>A0A1F5JRS6</accession>
<protein>
    <recommendedName>
        <fullName evidence="6">O-antigen ligase-related domain-containing protein</fullName>
    </recommendedName>
</protein>
<name>A0A1F5JRS6_9BACT</name>
<dbReference type="EMBL" id="MFCV01000042">
    <property type="protein sequence ID" value="OGE31286.1"/>
    <property type="molecule type" value="Genomic_DNA"/>
</dbReference>
<evidence type="ECO:0000313" key="7">
    <source>
        <dbReference type="EMBL" id="OGE31286.1"/>
    </source>
</evidence>
<evidence type="ECO:0000256" key="4">
    <source>
        <dbReference type="ARBA" id="ARBA00023136"/>
    </source>
</evidence>
<dbReference type="Pfam" id="PF04932">
    <property type="entry name" value="Wzy_C"/>
    <property type="match status" value="1"/>
</dbReference>
<keyword evidence="2 5" id="KW-0812">Transmembrane</keyword>
<reference evidence="7 8" key="1">
    <citation type="journal article" date="2016" name="Nat. Commun.">
        <title>Thousands of microbial genomes shed light on interconnected biogeochemical processes in an aquifer system.</title>
        <authorList>
            <person name="Anantharaman K."/>
            <person name="Brown C.T."/>
            <person name="Hug L.A."/>
            <person name="Sharon I."/>
            <person name="Castelle C.J."/>
            <person name="Probst A.J."/>
            <person name="Thomas B.C."/>
            <person name="Singh A."/>
            <person name="Wilkins M.J."/>
            <person name="Karaoz U."/>
            <person name="Brodie E.L."/>
            <person name="Williams K.H."/>
            <person name="Hubbard S.S."/>
            <person name="Banfield J.F."/>
        </authorList>
    </citation>
    <scope>NUCLEOTIDE SEQUENCE [LARGE SCALE GENOMIC DNA]</scope>
</reference>
<dbReference type="PANTHER" id="PTHR37422:SF13">
    <property type="entry name" value="LIPOPOLYSACCHARIDE BIOSYNTHESIS PROTEIN PA4999-RELATED"/>
    <property type="match status" value="1"/>
</dbReference>
<evidence type="ECO:0000256" key="1">
    <source>
        <dbReference type="ARBA" id="ARBA00004141"/>
    </source>
</evidence>
<evidence type="ECO:0000256" key="5">
    <source>
        <dbReference type="SAM" id="Phobius"/>
    </source>
</evidence>
<dbReference type="InterPro" id="IPR007016">
    <property type="entry name" value="O-antigen_ligase-rel_domated"/>
</dbReference>
<keyword evidence="4 5" id="KW-0472">Membrane</keyword>
<feature type="transmembrane region" description="Helical" evidence="5">
    <location>
        <begin position="72"/>
        <end position="91"/>
    </location>
</feature>
<feature type="transmembrane region" description="Helical" evidence="5">
    <location>
        <begin position="97"/>
        <end position="115"/>
    </location>
</feature>
<feature type="transmembrane region" description="Helical" evidence="5">
    <location>
        <begin position="222"/>
        <end position="248"/>
    </location>
</feature>
<dbReference type="InterPro" id="IPR051533">
    <property type="entry name" value="WaaL-like"/>
</dbReference>
<feature type="transmembrane region" description="Helical" evidence="5">
    <location>
        <begin position="368"/>
        <end position="386"/>
    </location>
</feature>
<feature type="transmembrane region" description="Helical" evidence="5">
    <location>
        <begin position="186"/>
        <end position="202"/>
    </location>
</feature>
<evidence type="ECO:0000256" key="2">
    <source>
        <dbReference type="ARBA" id="ARBA00022692"/>
    </source>
</evidence>
<feature type="transmembrane region" description="Helical" evidence="5">
    <location>
        <begin position="122"/>
        <end position="143"/>
    </location>
</feature>
<gene>
    <name evidence="7" type="ORF">A3C59_00825</name>
</gene>
<proteinExistence type="predicted"/>
<feature type="domain" description="O-antigen ligase-related" evidence="6">
    <location>
        <begin position="221"/>
        <end position="347"/>
    </location>
</feature>
<dbReference type="GO" id="GO:0016020">
    <property type="term" value="C:membrane"/>
    <property type="evidence" value="ECO:0007669"/>
    <property type="project" value="UniProtKB-SubCell"/>
</dbReference>
<comment type="subcellular location">
    <subcellularLocation>
        <location evidence="1">Membrane</location>
        <topology evidence="1">Multi-pass membrane protein</topology>
    </subcellularLocation>
</comment>
<evidence type="ECO:0000313" key="8">
    <source>
        <dbReference type="Proteomes" id="UP000176902"/>
    </source>
</evidence>
<evidence type="ECO:0000256" key="3">
    <source>
        <dbReference type="ARBA" id="ARBA00022989"/>
    </source>
</evidence>
<feature type="transmembrane region" description="Helical" evidence="5">
    <location>
        <begin position="42"/>
        <end position="60"/>
    </location>
</feature>
<organism evidence="7 8">
    <name type="scientific">Candidatus Daviesbacteria bacterium RIFCSPHIGHO2_02_FULL_36_13</name>
    <dbReference type="NCBI Taxonomy" id="1797768"/>
    <lineage>
        <taxon>Bacteria</taxon>
        <taxon>Candidatus Daviesiibacteriota</taxon>
    </lineage>
</organism>
<evidence type="ECO:0000259" key="6">
    <source>
        <dbReference type="Pfam" id="PF04932"/>
    </source>
</evidence>
<keyword evidence="3 5" id="KW-1133">Transmembrane helix</keyword>
<dbReference type="STRING" id="1797768.A3C59_00825"/>